<evidence type="ECO:0000256" key="4">
    <source>
        <dbReference type="ARBA" id="ARBA00022833"/>
    </source>
</evidence>
<dbReference type="PROSITE" id="PS50178">
    <property type="entry name" value="ZF_FYVE"/>
    <property type="match status" value="1"/>
</dbReference>
<feature type="domain" description="FYVE-type" evidence="7">
    <location>
        <begin position="193"/>
        <end position="241"/>
    </location>
</feature>
<name>A0ABV2AGX5_9EUKA</name>
<organism evidence="8 9">
    <name type="scientific">Bonamia ostreae</name>
    <dbReference type="NCBI Taxonomy" id="126728"/>
    <lineage>
        <taxon>Eukaryota</taxon>
        <taxon>Sar</taxon>
        <taxon>Rhizaria</taxon>
        <taxon>Endomyxa</taxon>
        <taxon>Ascetosporea</taxon>
        <taxon>Haplosporida</taxon>
        <taxon>Bonamia</taxon>
    </lineage>
</organism>
<evidence type="ECO:0000256" key="2">
    <source>
        <dbReference type="ARBA" id="ARBA00022737"/>
    </source>
</evidence>
<dbReference type="PROSITE" id="PS50012">
    <property type="entry name" value="RCC1_3"/>
    <property type="match status" value="1"/>
</dbReference>
<evidence type="ECO:0000256" key="5">
    <source>
        <dbReference type="PROSITE-ProRule" id="PRU00091"/>
    </source>
</evidence>
<dbReference type="Pfam" id="PF00415">
    <property type="entry name" value="RCC1"/>
    <property type="match status" value="1"/>
</dbReference>
<dbReference type="SUPFAM" id="SSF57903">
    <property type="entry name" value="FYVE/PHD zinc finger"/>
    <property type="match status" value="1"/>
</dbReference>
<dbReference type="InterPro" id="IPR013083">
    <property type="entry name" value="Znf_RING/FYVE/PHD"/>
</dbReference>
<dbReference type="InterPro" id="IPR017455">
    <property type="entry name" value="Znf_FYVE-rel"/>
</dbReference>
<comment type="caution">
    <text evidence="8">The sequence shown here is derived from an EMBL/GenBank/DDBJ whole genome shotgun (WGS) entry which is preliminary data.</text>
</comment>
<protein>
    <recommendedName>
        <fullName evidence="7">FYVE-type domain-containing protein</fullName>
    </recommendedName>
</protein>
<accession>A0ABV2AGX5</accession>
<proteinExistence type="predicted"/>
<dbReference type="InterPro" id="IPR000408">
    <property type="entry name" value="Reg_chr_condens"/>
</dbReference>
<sequence>MVSCGSSHTAIIFESISPKECCLYAWGSNKSGQLGIPITNETSFLKLPTSVKLSGSPEFVECGSNHTFLKFSDNAIFSTGNNLRNQTGIVSKAAYENYKNEKKLGQKNINSKENSRSRRTFLKHKKIPIQSKIDSEIEAPIFYNEKFEKVLLLEKKSVSRIVCGGDCTLILTIKEWIEDAETSECMGKYAPNCKEKFSFVVRKHHCRYCGGIFCYVCANRFVYTNSKNSVRYCDRCYEQIK</sequence>
<dbReference type="InterPro" id="IPR011011">
    <property type="entry name" value="Znf_FYVE_PHD"/>
</dbReference>
<dbReference type="PANTHER" id="PTHR22870">
    <property type="entry name" value="REGULATOR OF CHROMOSOME CONDENSATION"/>
    <property type="match status" value="1"/>
</dbReference>
<evidence type="ECO:0000256" key="6">
    <source>
        <dbReference type="PROSITE-ProRule" id="PRU00235"/>
    </source>
</evidence>
<keyword evidence="3 5" id="KW-0863">Zinc-finger</keyword>
<dbReference type="PANTHER" id="PTHR22870:SF388">
    <property type="entry name" value="CLARET, ISOFORM A"/>
    <property type="match status" value="1"/>
</dbReference>
<reference evidence="8 9" key="1">
    <citation type="journal article" date="2024" name="BMC Biol.">
        <title>Comparative genomics of Ascetosporea gives new insight into the evolutionary basis for animal parasitism in Rhizaria.</title>
        <authorList>
            <person name="Hiltunen Thoren M."/>
            <person name="Onut-Brannstrom I."/>
            <person name="Alfjorden A."/>
            <person name="Peckova H."/>
            <person name="Swords F."/>
            <person name="Hooper C."/>
            <person name="Holzer A.S."/>
            <person name="Bass D."/>
            <person name="Burki F."/>
        </authorList>
    </citation>
    <scope>NUCLEOTIDE SEQUENCE [LARGE SCALE GENOMIC DNA]</scope>
    <source>
        <strain evidence="8">20-A016</strain>
    </source>
</reference>
<dbReference type="SUPFAM" id="SSF50985">
    <property type="entry name" value="RCC1/BLIP-II"/>
    <property type="match status" value="1"/>
</dbReference>
<dbReference type="InterPro" id="IPR009091">
    <property type="entry name" value="RCC1/BLIP-II"/>
</dbReference>
<evidence type="ECO:0000313" key="8">
    <source>
        <dbReference type="EMBL" id="MES1918936.1"/>
    </source>
</evidence>
<dbReference type="InterPro" id="IPR000306">
    <property type="entry name" value="Znf_FYVE"/>
</dbReference>
<evidence type="ECO:0000313" key="9">
    <source>
        <dbReference type="Proteomes" id="UP001439008"/>
    </source>
</evidence>
<dbReference type="Gene3D" id="2.130.10.30">
    <property type="entry name" value="Regulator of chromosome condensation 1/beta-lactamase-inhibitor protein II"/>
    <property type="match status" value="1"/>
</dbReference>
<evidence type="ECO:0000259" key="7">
    <source>
        <dbReference type="PROSITE" id="PS50178"/>
    </source>
</evidence>
<keyword evidence="2" id="KW-0677">Repeat</keyword>
<evidence type="ECO:0000256" key="3">
    <source>
        <dbReference type="ARBA" id="ARBA00022771"/>
    </source>
</evidence>
<keyword evidence="9" id="KW-1185">Reference proteome</keyword>
<feature type="repeat" description="RCC1" evidence="6">
    <location>
        <begin position="21"/>
        <end position="73"/>
    </location>
</feature>
<dbReference type="Proteomes" id="UP001439008">
    <property type="component" value="Unassembled WGS sequence"/>
</dbReference>
<dbReference type="Pfam" id="PF01363">
    <property type="entry name" value="FYVE"/>
    <property type="match status" value="1"/>
</dbReference>
<evidence type="ECO:0000256" key="1">
    <source>
        <dbReference type="ARBA" id="ARBA00022723"/>
    </source>
</evidence>
<dbReference type="Gene3D" id="3.30.40.10">
    <property type="entry name" value="Zinc/RING finger domain, C3HC4 (zinc finger)"/>
    <property type="match status" value="1"/>
</dbReference>
<keyword evidence="4" id="KW-0862">Zinc</keyword>
<dbReference type="EMBL" id="JBDODL010000159">
    <property type="protein sequence ID" value="MES1918936.1"/>
    <property type="molecule type" value="Genomic_DNA"/>
</dbReference>
<dbReference type="SMART" id="SM00064">
    <property type="entry name" value="FYVE"/>
    <property type="match status" value="1"/>
</dbReference>
<dbReference type="InterPro" id="IPR051210">
    <property type="entry name" value="Ub_ligase/GEF_domain"/>
</dbReference>
<gene>
    <name evidence="8" type="ORF">MHBO_000823</name>
</gene>
<keyword evidence="1" id="KW-0479">Metal-binding</keyword>